<dbReference type="AlphaFoldDB" id="A0A1I0HQJ1"/>
<gene>
    <name evidence="3" type="ORF">SAMN05216389_1481</name>
</gene>
<dbReference type="PANTHER" id="PTHR46558">
    <property type="entry name" value="TRACRIPTIONAL REGULATORY PROTEIN-RELATED-RELATED"/>
    <property type="match status" value="1"/>
</dbReference>
<evidence type="ECO:0000259" key="2">
    <source>
        <dbReference type="PROSITE" id="PS50943"/>
    </source>
</evidence>
<feature type="non-terminal residue" evidence="3">
    <location>
        <position position="1"/>
    </location>
</feature>
<feature type="domain" description="HTH cro/C1-type" evidence="2">
    <location>
        <begin position="19"/>
        <end position="73"/>
    </location>
</feature>
<accession>A0A1I0HQJ1</accession>
<dbReference type="SUPFAM" id="SSF47413">
    <property type="entry name" value="lambda repressor-like DNA-binding domains"/>
    <property type="match status" value="1"/>
</dbReference>
<dbReference type="Pfam" id="PF01381">
    <property type="entry name" value="HTH_3"/>
    <property type="match status" value="1"/>
</dbReference>
<dbReference type="InterPro" id="IPR010982">
    <property type="entry name" value="Lambda_DNA-bd_dom_sf"/>
</dbReference>
<organism evidence="3 4">
    <name type="scientific">Oceanobacillus limi</name>
    <dbReference type="NCBI Taxonomy" id="930131"/>
    <lineage>
        <taxon>Bacteria</taxon>
        <taxon>Bacillati</taxon>
        <taxon>Bacillota</taxon>
        <taxon>Bacilli</taxon>
        <taxon>Bacillales</taxon>
        <taxon>Bacillaceae</taxon>
        <taxon>Oceanobacillus</taxon>
    </lineage>
</organism>
<evidence type="ECO:0000256" key="1">
    <source>
        <dbReference type="ARBA" id="ARBA00023125"/>
    </source>
</evidence>
<sequence>GLCRKKVISLDKQKVGFRMKEKRKEKKWTQVDIAAMAGISTNYYASLEQGRNSPSLEVIQRIAKALDVSLLYLLNDRIDDMESRVETETIRLKNLFKNIPKNQLDVAEGLIIQAARLRILLDDNWKDILENGEYEKFSQSENQVPYDRKRPIVENYDNRDKTYQSIINQLTELLPQPSKDRKSKLLGR</sequence>
<keyword evidence="4" id="KW-1185">Reference proteome</keyword>
<proteinExistence type="predicted"/>
<evidence type="ECO:0000313" key="3">
    <source>
        <dbReference type="EMBL" id="SET86412.1"/>
    </source>
</evidence>
<dbReference type="SMART" id="SM00530">
    <property type="entry name" value="HTH_XRE"/>
    <property type="match status" value="1"/>
</dbReference>
<protein>
    <submittedName>
        <fullName evidence="3">DNA-binding transcriptional regulator, XRE-family HTH domain</fullName>
    </submittedName>
</protein>
<dbReference type="Proteomes" id="UP000198618">
    <property type="component" value="Unassembled WGS sequence"/>
</dbReference>
<dbReference type="STRING" id="930131.SAMN05216389_1481"/>
<dbReference type="EMBL" id="FOHE01000048">
    <property type="protein sequence ID" value="SET86412.1"/>
    <property type="molecule type" value="Genomic_DNA"/>
</dbReference>
<keyword evidence="1 3" id="KW-0238">DNA-binding</keyword>
<evidence type="ECO:0000313" key="4">
    <source>
        <dbReference type="Proteomes" id="UP000198618"/>
    </source>
</evidence>
<name>A0A1I0HQJ1_9BACI</name>
<dbReference type="PANTHER" id="PTHR46558:SF11">
    <property type="entry name" value="HTH-TYPE TRANSCRIPTIONAL REGULATOR XRE"/>
    <property type="match status" value="1"/>
</dbReference>
<dbReference type="GO" id="GO:0003677">
    <property type="term" value="F:DNA binding"/>
    <property type="evidence" value="ECO:0007669"/>
    <property type="project" value="UniProtKB-KW"/>
</dbReference>
<dbReference type="PROSITE" id="PS50943">
    <property type="entry name" value="HTH_CROC1"/>
    <property type="match status" value="1"/>
</dbReference>
<dbReference type="CDD" id="cd00093">
    <property type="entry name" value="HTH_XRE"/>
    <property type="match status" value="1"/>
</dbReference>
<dbReference type="InterPro" id="IPR001387">
    <property type="entry name" value="Cro/C1-type_HTH"/>
</dbReference>
<reference evidence="3 4" key="1">
    <citation type="submission" date="2016-10" db="EMBL/GenBank/DDBJ databases">
        <authorList>
            <person name="de Groot N.N."/>
        </authorList>
    </citation>
    <scope>NUCLEOTIDE SEQUENCE [LARGE SCALE GENOMIC DNA]</scope>
    <source>
        <strain evidence="3 4">IBRC-M 10780</strain>
    </source>
</reference>
<dbReference type="Gene3D" id="1.10.260.40">
    <property type="entry name" value="lambda repressor-like DNA-binding domains"/>
    <property type="match status" value="1"/>
</dbReference>